<dbReference type="OrthoDB" id="10419447at2759"/>
<dbReference type="EMBL" id="JAAOIC020000047">
    <property type="protein sequence ID" value="KAG8037601.1"/>
    <property type="molecule type" value="Genomic_DNA"/>
</dbReference>
<comment type="caution">
    <text evidence="2">The sequence shown here is derived from an EMBL/GenBank/DDBJ whole genome shotgun (WGS) entry which is preliminary data.</text>
</comment>
<accession>A0A8J5QSH7</accession>
<reference evidence="2" key="2">
    <citation type="submission" date="2021-04" db="EMBL/GenBank/DDBJ databases">
        <title>Genome-wide patterns of bracovirus chromosomal integration into multiple host tissues during parasitism.</title>
        <authorList>
            <person name="Chebbi M.A.C."/>
        </authorList>
    </citation>
    <scope>NUCLEOTIDE SEQUENCE</scope>
    <source>
        <tissue evidence="2">Whole body</tissue>
    </source>
</reference>
<protein>
    <submittedName>
        <fullName evidence="2">Uncharacterized protein</fullName>
    </submittedName>
</protein>
<keyword evidence="3" id="KW-1185">Reference proteome</keyword>
<organism evidence="2 3">
    <name type="scientific">Cotesia typhae</name>
    <dbReference type="NCBI Taxonomy" id="2053667"/>
    <lineage>
        <taxon>Eukaryota</taxon>
        <taxon>Metazoa</taxon>
        <taxon>Ecdysozoa</taxon>
        <taxon>Arthropoda</taxon>
        <taxon>Hexapoda</taxon>
        <taxon>Insecta</taxon>
        <taxon>Pterygota</taxon>
        <taxon>Neoptera</taxon>
        <taxon>Endopterygota</taxon>
        <taxon>Hymenoptera</taxon>
        <taxon>Apocrita</taxon>
        <taxon>Ichneumonoidea</taxon>
        <taxon>Braconidae</taxon>
        <taxon>Microgastrinae</taxon>
        <taxon>Cotesia</taxon>
    </lineage>
</organism>
<dbReference type="Proteomes" id="UP000729913">
    <property type="component" value="Unassembled WGS sequence"/>
</dbReference>
<name>A0A8J5QSH7_9HYME</name>
<evidence type="ECO:0000313" key="3">
    <source>
        <dbReference type="Proteomes" id="UP000729913"/>
    </source>
</evidence>
<feature type="coiled-coil region" evidence="1">
    <location>
        <begin position="306"/>
        <end position="340"/>
    </location>
</feature>
<reference evidence="2" key="1">
    <citation type="submission" date="2020-03" db="EMBL/GenBank/DDBJ databases">
        <authorList>
            <person name="Chebbi M.A."/>
            <person name="Drezen J.M."/>
        </authorList>
    </citation>
    <scope>NUCLEOTIDE SEQUENCE</scope>
    <source>
        <tissue evidence="2">Whole body</tissue>
    </source>
</reference>
<evidence type="ECO:0000256" key="1">
    <source>
        <dbReference type="SAM" id="Coils"/>
    </source>
</evidence>
<sequence>MDNTIKESSPWRKIFKNIKKKSASVDTSDVTSPSSSGLAEHEASNIDIADKLDSISMCNDQQIPSTSNYLSNVSVNPNGENNYRELFEKIEATIERLTLNDNNQDKGLFDEIQIILICFKLLGKIPELTDLQCFLIDSHMEIESNYWKEVGESMKPKLSTLKRFKNLAFSVLGKVEDPPPVKKINTDGELIHKYLRRKQKLIDRSLSILWGKIVSEYAITCKHILIRIAYNMDYFLPAEDDKDRTEVSMKTYQLFDLIEMFETKFKKLNEAFENMDSIFQNNNESIYSSTNPESSMNKSQTSTDIQVKQQDSYEALTQKRKELKQEVEDISASIRKIINKVESVTVDKLTKVFQEFIIED</sequence>
<evidence type="ECO:0000313" key="2">
    <source>
        <dbReference type="EMBL" id="KAG8037601.1"/>
    </source>
</evidence>
<dbReference type="AlphaFoldDB" id="A0A8J5QSH7"/>
<gene>
    <name evidence="2" type="ORF">G9C98_005812</name>
</gene>
<keyword evidence="1" id="KW-0175">Coiled coil</keyword>
<proteinExistence type="predicted"/>